<comment type="caution">
    <text evidence="1">The sequence shown here is derived from an EMBL/GenBank/DDBJ whole genome shotgun (WGS) entry which is preliminary data.</text>
</comment>
<protein>
    <submittedName>
        <fullName evidence="1">Uncharacterized protein</fullName>
    </submittedName>
</protein>
<dbReference type="NCBIfam" id="NF047331">
    <property type="entry name" value="phage_HTJ"/>
    <property type="match status" value="1"/>
</dbReference>
<proteinExistence type="predicted"/>
<evidence type="ECO:0000313" key="1">
    <source>
        <dbReference type="EMBL" id="MCP3732033.1"/>
    </source>
</evidence>
<gene>
    <name evidence="1" type="ORF">M9978_16530</name>
</gene>
<name>A0A9X2HR80_9SPHN</name>
<dbReference type="EMBL" id="JAMLDX010000014">
    <property type="protein sequence ID" value="MCP3732033.1"/>
    <property type="molecule type" value="Genomic_DNA"/>
</dbReference>
<evidence type="ECO:0000313" key="2">
    <source>
        <dbReference type="Proteomes" id="UP001139451"/>
    </source>
</evidence>
<organism evidence="1 2">
    <name type="scientific">Sphingomonas tagetis</name>
    <dbReference type="NCBI Taxonomy" id="2949092"/>
    <lineage>
        <taxon>Bacteria</taxon>
        <taxon>Pseudomonadati</taxon>
        <taxon>Pseudomonadota</taxon>
        <taxon>Alphaproteobacteria</taxon>
        <taxon>Sphingomonadales</taxon>
        <taxon>Sphingomonadaceae</taxon>
        <taxon>Sphingomonas</taxon>
    </lineage>
</organism>
<accession>A0A9X2HR80</accession>
<dbReference type="AlphaFoldDB" id="A0A9X2HR80"/>
<reference evidence="1" key="1">
    <citation type="submission" date="2022-05" db="EMBL/GenBank/DDBJ databases">
        <title>Sphingomonas sp. strain MG17 Genome sequencing and assembly.</title>
        <authorList>
            <person name="Kim I."/>
        </authorList>
    </citation>
    <scope>NUCLEOTIDE SEQUENCE</scope>
    <source>
        <strain evidence="1">MG17</strain>
    </source>
</reference>
<dbReference type="Proteomes" id="UP001139451">
    <property type="component" value="Unassembled WGS sequence"/>
</dbReference>
<sequence>MAYTADDLVAIRAAIKSGIRKVTFADGRSTEYQSLDQLLKAEEVIAAQVAMLNVSASSIRRRRVPYYRSGVR</sequence>
<dbReference type="RefSeq" id="WP_254295123.1">
    <property type="nucleotide sequence ID" value="NZ_JAMLDX010000014.1"/>
</dbReference>
<keyword evidence="2" id="KW-1185">Reference proteome</keyword>